<dbReference type="KEGG" id="dko:I596_2072"/>
<organism evidence="2 3">
    <name type="scientific">Dokdonella koreensis DS-123</name>
    <dbReference type="NCBI Taxonomy" id="1300342"/>
    <lineage>
        <taxon>Bacteria</taxon>
        <taxon>Pseudomonadati</taxon>
        <taxon>Pseudomonadota</taxon>
        <taxon>Gammaproteobacteria</taxon>
        <taxon>Lysobacterales</taxon>
        <taxon>Rhodanobacteraceae</taxon>
        <taxon>Dokdonella</taxon>
    </lineage>
</organism>
<dbReference type="GO" id="GO:0031543">
    <property type="term" value="F:peptidyl-proline dioxygenase activity"/>
    <property type="evidence" value="ECO:0007669"/>
    <property type="project" value="TreeGrafter"/>
</dbReference>
<dbReference type="InterPro" id="IPR044862">
    <property type="entry name" value="Pro_4_hyd_alph_FE2OG_OXY"/>
</dbReference>
<dbReference type="RefSeq" id="WP_067647022.1">
    <property type="nucleotide sequence ID" value="NZ_CP015249.1"/>
</dbReference>
<dbReference type="Proteomes" id="UP000076830">
    <property type="component" value="Chromosome"/>
</dbReference>
<dbReference type="STRING" id="1300342.I596_2072"/>
<dbReference type="InterPro" id="IPR051842">
    <property type="entry name" value="uS12_prolyl_hydroxylase"/>
</dbReference>
<feature type="domain" description="Prolyl 4-hydroxylase alpha subunit Fe(2+) 2OG dioxygenase" evidence="1">
    <location>
        <begin position="122"/>
        <end position="221"/>
    </location>
</feature>
<dbReference type="PANTHER" id="PTHR12117">
    <property type="entry name" value="HISTONE ACETYLTRANSFERASE COMPLEX"/>
    <property type="match status" value="1"/>
</dbReference>
<evidence type="ECO:0000313" key="3">
    <source>
        <dbReference type="Proteomes" id="UP000076830"/>
    </source>
</evidence>
<name>A0A160DVF5_9GAMM</name>
<evidence type="ECO:0000259" key="1">
    <source>
        <dbReference type="Pfam" id="PF13640"/>
    </source>
</evidence>
<dbReference type="AlphaFoldDB" id="A0A160DVF5"/>
<dbReference type="GO" id="GO:0005737">
    <property type="term" value="C:cytoplasm"/>
    <property type="evidence" value="ECO:0007669"/>
    <property type="project" value="TreeGrafter"/>
</dbReference>
<dbReference type="PANTHER" id="PTHR12117:SF0">
    <property type="entry name" value="PROLYL 3-HYDROXYLASE OGFOD1"/>
    <property type="match status" value="1"/>
</dbReference>
<keyword evidence="3" id="KW-1185">Reference proteome</keyword>
<dbReference type="Gene3D" id="2.60.120.620">
    <property type="entry name" value="q2cbj1_9rhob like domain"/>
    <property type="match status" value="1"/>
</dbReference>
<dbReference type="OrthoDB" id="9783171at2"/>
<proteinExistence type="predicted"/>
<dbReference type="Pfam" id="PF13640">
    <property type="entry name" value="2OG-FeII_Oxy_3"/>
    <property type="match status" value="1"/>
</dbReference>
<dbReference type="GO" id="GO:0006449">
    <property type="term" value="P:regulation of translational termination"/>
    <property type="evidence" value="ECO:0007669"/>
    <property type="project" value="TreeGrafter"/>
</dbReference>
<dbReference type="EMBL" id="CP015249">
    <property type="protein sequence ID" value="ANB18091.1"/>
    <property type="molecule type" value="Genomic_DNA"/>
</dbReference>
<accession>A0A160DVF5</accession>
<dbReference type="PATRIC" id="fig|1300342.3.peg.2024"/>
<protein>
    <submittedName>
        <fullName evidence="2">Proline hydroxylase-like protein</fullName>
    </submittedName>
</protein>
<evidence type="ECO:0000313" key="2">
    <source>
        <dbReference type="EMBL" id="ANB18091.1"/>
    </source>
</evidence>
<gene>
    <name evidence="2" type="ORF">I596_2072</name>
</gene>
<reference evidence="2 3" key="1">
    <citation type="submission" date="2016-04" db="EMBL/GenBank/DDBJ databases">
        <title>Complete genome sequence of Dokdonella koreensis DS-123T.</title>
        <authorList>
            <person name="Kim J.F."/>
            <person name="Lee H."/>
            <person name="Kwak M.-J."/>
        </authorList>
    </citation>
    <scope>NUCLEOTIDE SEQUENCE [LARGE SCALE GENOMIC DNA]</scope>
    <source>
        <strain evidence="2 3">DS-123</strain>
    </source>
</reference>
<sequence length="314" mass="35986">MNLAASDLVAPHVPADADRLAAAFAHREPFRHVVIDDFLAEAYARRLLEQFPAFERGNARNEAGELGAKSTVERIRGLGPAYAALDDLIQTQPFLDLIGRITGIDDLLYDPWYFGGGTHENRSGQDLDAHIDFNRHPVESWHRRLNLIVYLNPAWHDAWGGSLELHSDPRSDRDRVTTITPLFNRCVIFETTEWSWHGFPRIRIPAEHADVSRRSVALYFYTRDRPAEEQAATHSTIYVDRPLPDHIRAGRTLDEDDVQTLRALLGRRDQHNQRLYRDIATLTEQLEQAKTAIQNGRMGRWAYLARRVLARLKS</sequence>